<dbReference type="Gene3D" id="2.60.40.200">
    <property type="entry name" value="Superoxide dismutase, copper/zinc binding domain"/>
    <property type="match status" value="1"/>
</dbReference>
<dbReference type="EMBL" id="CAJGYM010000026">
    <property type="protein sequence ID" value="CAD6192255.1"/>
    <property type="molecule type" value="Genomic_DNA"/>
</dbReference>
<dbReference type="EC" id="1.15.1.1" evidence="7"/>
<feature type="domain" description="Superoxide dismutase copper/zinc binding" evidence="8">
    <location>
        <begin position="31"/>
        <end position="169"/>
    </location>
</feature>
<dbReference type="PRINTS" id="PR00068">
    <property type="entry name" value="CUZNDISMTASE"/>
</dbReference>
<comment type="cofactor">
    <cofactor evidence="7">
        <name>Zn(2+)</name>
        <dbReference type="ChEBI" id="CHEBI:29105"/>
    </cofactor>
    <text evidence="7">Binds 1 zinc ion per subunit.</text>
</comment>
<evidence type="ECO:0000259" key="8">
    <source>
        <dbReference type="Pfam" id="PF00080"/>
    </source>
</evidence>
<dbReference type="AlphaFoldDB" id="A0A8S1HAR1"/>
<evidence type="ECO:0000256" key="6">
    <source>
        <dbReference type="ARBA" id="ARBA00023008"/>
    </source>
</evidence>
<comment type="caution">
    <text evidence="9">The sequence shown here is derived from an EMBL/GenBank/DDBJ whole genome shotgun (WGS) entry which is preliminary data.</text>
</comment>
<gene>
    <name evidence="9" type="ORF">CAUJ_LOCUS8174</name>
</gene>
<dbReference type="FunFam" id="2.60.40.200:FF:000001">
    <property type="entry name" value="Superoxide dismutase [Cu-Zn]"/>
    <property type="match status" value="1"/>
</dbReference>
<comment type="cofactor">
    <cofactor evidence="7">
        <name>Cu cation</name>
        <dbReference type="ChEBI" id="CHEBI:23378"/>
    </cofactor>
    <text evidence="7">Binds 1 copper ion per subunit.</text>
</comment>
<evidence type="ECO:0000256" key="3">
    <source>
        <dbReference type="ARBA" id="ARBA00022833"/>
    </source>
</evidence>
<proteinExistence type="inferred from homology"/>
<keyword evidence="2 7" id="KW-0479">Metal-binding</keyword>
<organism evidence="9 10">
    <name type="scientific">Caenorhabditis auriculariae</name>
    <dbReference type="NCBI Taxonomy" id="2777116"/>
    <lineage>
        <taxon>Eukaryota</taxon>
        <taxon>Metazoa</taxon>
        <taxon>Ecdysozoa</taxon>
        <taxon>Nematoda</taxon>
        <taxon>Chromadorea</taxon>
        <taxon>Rhabditida</taxon>
        <taxon>Rhabditina</taxon>
        <taxon>Rhabditomorpha</taxon>
        <taxon>Rhabditoidea</taxon>
        <taxon>Rhabditidae</taxon>
        <taxon>Peloderinae</taxon>
        <taxon>Caenorhabditis</taxon>
    </lineage>
</organism>
<keyword evidence="5 7" id="KW-0560">Oxidoreductase</keyword>
<keyword evidence="3 7" id="KW-0862">Zinc</keyword>
<protein>
    <recommendedName>
        <fullName evidence="7">Superoxide dismutase [Cu-Zn]</fullName>
        <ecNumber evidence="7">1.15.1.1</ecNumber>
    </recommendedName>
</protein>
<accession>A0A8S1HAR1</accession>
<dbReference type="GO" id="GO:0005507">
    <property type="term" value="F:copper ion binding"/>
    <property type="evidence" value="ECO:0007669"/>
    <property type="project" value="InterPro"/>
</dbReference>
<evidence type="ECO:0000256" key="5">
    <source>
        <dbReference type="ARBA" id="ARBA00023002"/>
    </source>
</evidence>
<reference evidence="9" key="1">
    <citation type="submission" date="2020-10" db="EMBL/GenBank/DDBJ databases">
        <authorList>
            <person name="Kikuchi T."/>
        </authorList>
    </citation>
    <scope>NUCLEOTIDE SEQUENCE</scope>
    <source>
        <strain evidence="9">NKZ352</strain>
    </source>
</reference>
<dbReference type="CDD" id="cd00305">
    <property type="entry name" value="Cu-Zn_Superoxide_Dismutase"/>
    <property type="match status" value="1"/>
</dbReference>
<comment type="similarity">
    <text evidence="1 7">Belongs to the Cu-Zn superoxide dismutase family.</text>
</comment>
<keyword evidence="10" id="KW-1185">Reference proteome</keyword>
<dbReference type="OrthoDB" id="2015551at2759"/>
<sequence>MGLLDTVKDAFTPAASKTSNRAVAVLKGDGVEGVVCFHQNCESDQIVIRGEIRGLDPGLHGFHVHQYGDSTRGCESAGPHFNPFEKTHGGPLEEDRHVGDLGNVTVGADGVAKFELTDSMIKLHGSNSVVGRSMVVHKQQDDLGKGVGEKREESLKTGNAGARAACGVIAWAAPEGEIK</sequence>
<dbReference type="InterPro" id="IPR001424">
    <property type="entry name" value="SOD_Cu_Zn_dom"/>
</dbReference>
<evidence type="ECO:0000256" key="2">
    <source>
        <dbReference type="ARBA" id="ARBA00022723"/>
    </source>
</evidence>
<keyword evidence="4" id="KW-0049">Antioxidant</keyword>
<name>A0A8S1HAR1_9PELO</name>
<dbReference type="GO" id="GO:0004784">
    <property type="term" value="F:superoxide dismutase activity"/>
    <property type="evidence" value="ECO:0007669"/>
    <property type="project" value="UniProtKB-EC"/>
</dbReference>
<dbReference type="InterPro" id="IPR024134">
    <property type="entry name" value="SOD_Cu/Zn_/chaperone"/>
</dbReference>
<dbReference type="PANTHER" id="PTHR10003">
    <property type="entry name" value="SUPEROXIDE DISMUTASE CU-ZN -RELATED"/>
    <property type="match status" value="1"/>
</dbReference>
<dbReference type="PROSITE" id="PS00332">
    <property type="entry name" value="SOD_CU_ZN_2"/>
    <property type="match status" value="1"/>
</dbReference>
<dbReference type="InterPro" id="IPR018152">
    <property type="entry name" value="SOD_Cu/Zn_BS"/>
</dbReference>
<evidence type="ECO:0000313" key="10">
    <source>
        <dbReference type="Proteomes" id="UP000835052"/>
    </source>
</evidence>
<dbReference type="Pfam" id="PF00080">
    <property type="entry name" value="Sod_Cu"/>
    <property type="match status" value="1"/>
</dbReference>
<comment type="function">
    <text evidence="7">Destroys radicals which are normally produced within the cells and which are toxic to biological systems.</text>
</comment>
<evidence type="ECO:0000256" key="7">
    <source>
        <dbReference type="RuleBase" id="RU000393"/>
    </source>
</evidence>
<comment type="catalytic activity">
    <reaction evidence="7">
        <text>2 superoxide + 2 H(+) = H2O2 + O2</text>
        <dbReference type="Rhea" id="RHEA:20696"/>
        <dbReference type="ChEBI" id="CHEBI:15378"/>
        <dbReference type="ChEBI" id="CHEBI:15379"/>
        <dbReference type="ChEBI" id="CHEBI:16240"/>
        <dbReference type="ChEBI" id="CHEBI:18421"/>
        <dbReference type="EC" id="1.15.1.1"/>
    </reaction>
</comment>
<dbReference type="SUPFAM" id="SSF49329">
    <property type="entry name" value="Cu,Zn superoxide dismutase-like"/>
    <property type="match status" value="1"/>
</dbReference>
<evidence type="ECO:0000256" key="4">
    <source>
        <dbReference type="ARBA" id="ARBA00022862"/>
    </source>
</evidence>
<dbReference type="Proteomes" id="UP000835052">
    <property type="component" value="Unassembled WGS sequence"/>
</dbReference>
<evidence type="ECO:0000256" key="1">
    <source>
        <dbReference type="ARBA" id="ARBA00010457"/>
    </source>
</evidence>
<dbReference type="PROSITE" id="PS00087">
    <property type="entry name" value="SOD_CU_ZN_1"/>
    <property type="match status" value="1"/>
</dbReference>
<dbReference type="InterPro" id="IPR036423">
    <property type="entry name" value="SOD-like_Cu/Zn_dom_sf"/>
</dbReference>
<evidence type="ECO:0000313" key="9">
    <source>
        <dbReference type="EMBL" id="CAD6192255.1"/>
    </source>
</evidence>
<keyword evidence="6 7" id="KW-0186">Copper</keyword>